<comment type="caution">
    <text evidence="4">The sequence shown here is derived from an EMBL/GenBank/DDBJ whole genome shotgun (WGS) entry which is preliminary data.</text>
</comment>
<dbReference type="AlphaFoldDB" id="A0AAJ5K023"/>
<keyword evidence="1" id="KW-0808">Transferase</keyword>
<organism evidence="4 5">
    <name type="scientific">Deinococcus metallilatus</name>
    <dbReference type="NCBI Taxonomy" id="1211322"/>
    <lineage>
        <taxon>Bacteria</taxon>
        <taxon>Thermotogati</taxon>
        <taxon>Deinococcota</taxon>
        <taxon>Deinococci</taxon>
        <taxon>Deinococcales</taxon>
        <taxon>Deinococcaceae</taxon>
        <taxon>Deinococcus</taxon>
    </lineage>
</organism>
<dbReference type="PROSITE" id="PS51186">
    <property type="entry name" value="GNAT"/>
    <property type="match status" value="1"/>
</dbReference>
<dbReference type="CDD" id="cd04301">
    <property type="entry name" value="NAT_SF"/>
    <property type="match status" value="1"/>
</dbReference>
<evidence type="ECO:0000259" key="3">
    <source>
        <dbReference type="PROSITE" id="PS51186"/>
    </source>
</evidence>
<accession>A0AAJ5K023</accession>
<protein>
    <submittedName>
        <fullName evidence="4">GNAT family N-acetyltransferase</fullName>
    </submittedName>
</protein>
<evidence type="ECO:0000313" key="4">
    <source>
        <dbReference type="EMBL" id="TLK27282.1"/>
    </source>
</evidence>
<reference evidence="4 5" key="1">
    <citation type="submission" date="2019-04" db="EMBL/GenBank/DDBJ databases">
        <title>Deinococcus metalilatus MA1002 mutant No.5.</title>
        <authorList>
            <person name="Park W."/>
            <person name="Park C."/>
        </authorList>
    </citation>
    <scope>NUCLEOTIDE SEQUENCE [LARGE SCALE GENOMIC DNA]</scope>
    <source>
        <strain evidence="4 5">MA1002-m5</strain>
    </source>
</reference>
<gene>
    <name evidence="4" type="ORF">FCS05_10450</name>
</gene>
<dbReference type="InterPro" id="IPR000182">
    <property type="entry name" value="GNAT_dom"/>
</dbReference>
<dbReference type="PANTHER" id="PTHR43877">
    <property type="entry name" value="AMINOALKYLPHOSPHONATE N-ACETYLTRANSFERASE-RELATED-RELATED"/>
    <property type="match status" value="1"/>
</dbReference>
<dbReference type="GO" id="GO:0016747">
    <property type="term" value="F:acyltransferase activity, transferring groups other than amino-acyl groups"/>
    <property type="evidence" value="ECO:0007669"/>
    <property type="project" value="InterPro"/>
</dbReference>
<dbReference type="Proteomes" id="UP000308000">
    <property type="component" value="Unassembled WGS sequence"/>
</dbReference>
<name>A0AAJ5K023_9DEIO</name>
<dbReference type="Pfam" id="PF00583">
    <property type="entry name" value="Acetyltransf_1"/>
    <property type="match status" value="1"/>
</dbReference>
<evidence type="ECO:0000313" key="5">
    <source>
        <dbReference type="Proteomes" id="UP000308000"/>
    </source>
</evidence>
<feature type="domain" description="N-acetyltransferase" evidence="3">
    <location>
        <begin position="3"/>
        <end position="145"/>
    </location>
</feature>
<dbReference type="InterPro" id="IPR016181">
    <property type="entry name" value="Acyl_CoA_acyltransferase"/>
</dbReference>
<proteinExistence type="predicted"/>
<dbReference type="SUPFAM" id="SSF55729">
    <property type="entry name" value="Acyl-CoA N-acyltransferases (Nat)"/>
    <property type="match status" value="1"/>
</dbReference>
<dbReference type="InterPro" id="IPR050832">
    <property type="entry name" value="Bact_Acetyltransf"/>
</dbReference>
<sequence>MCRVIRPACPADAPIIACHRYPAGADAAERPVYAAWVTEALERGVYLGFLAVADGGGVVAGAGLTLLEWGPTRGDPQPYRARVVNVWTHPDYRRRGLARELVTRCLQTAQERSITRVSLGTSEMGRALYKGLGFQASGTEMALRL</sequence>
<dbReference type="RefSeq" id="WP_129118119.1">
    <property type="nucleotide sequence ID" value="NZ_BSUI01000015.1"/>
</dbReference>
<dbReference type="EMBL" id="VBRC01000006">
    <property type="protein sequence ID" value="TLK27282.1"/>
    <property type="molecule type" value="Genomic_DNA"/>
</dbReference>
<evidence type="ECO:0000256" key="2">
    <source>
        <dbReference type="ARBA" id="ARBA00023315"/>
    </source>
</evidence>
<dbReference type="Gene3D" id="3.40.630.30">
    <property type="match status" value="1"/>
</dbReference>
<evidence type="ECO:0000256" key="1">
    <source>
        <dbReference type="ARBA" id="ARBA00022679"/>
    </source>
</evidence>
<keyword evidence="2" id="KW-0012">Acyltransferase</keyword>